<dbReference type="Gene3D" id="3.30.565.10">
    <property type="entry name" value="Histidine kinase-like ATPase, C-terminal domain"/>
    <property type="match status" value="1"/>
</dbReference>
<feature type="transmembrane region" description="Helical" evidence="3">
    <location>
        <begin position="32"/>
        <end position="51"/>
    </location>
</feature>
<sequence>MQARSSTHHQFAGILSSLYRAFDAVATWVTQLSWWMFFLFAALVLIAGVILEDMLFSSSSVDSAAAERAARRDQTSIVIDDSGIRFNPRNKPRVAGPEVPPQPPAPPGVPDAPPAPPAPGAAGADGALPAPDAAPLKGMQANGQGVHIELPPQIAEELSVAIEGAVDDAAEAKVSRYHKQASTWFTSFVLLLVLTLFGIKALMGGKKRAEQQTRSANAAAERESMQRQLSEAKMQMMQAQVEPHFLFNTLASVEHLIETNPPRASAMQRSLIQYLRAVLPQMRDNTLVTNLGREVDMVTAYLDLLKMRMEERLTVDMHIPDNLRSAAFPPMMLQSMVENAIKHGLECKPEGGTLKVHADVADGKLRVTVTDDGVGFGVVPSTGTGLGLPTIRERLRLLHGDAGQLHIAANSPTGVIAMVEVPYQVSRGPESR</sequence>
<feature type="coiled-coil region" evidence="1">
    <location>
        <begin position="208"/>
        <end position="242"/>
    </location>
</feature>
<keyword evidence="1" id="KW-0175">Coiled coil</keyword>
<dbReference type="GO" id="GO:0004673">
    <property type="term" value="F:protein histidine kinase activity"/>
    <property type="evidence" value="ECO:0007669"/>
    <property type="project" value="UniProtKB-EC"/>
</dbReference>
<dbReference type="InterPro" id="IPR010559">
    <property type="entry name" value="Sig_transdc_His_kin_internal"/>
</dbReference>
<keyword evidence="5" id="KW-0808">Transferase</keyword>
<accession>A0ABW0L9E5</accession>
<dbReference type="SUPFAM" id="SSF55874">
    <property type="entry name" value="ATPase domain of HSP90 chaperone/DNA topoisomerase II/histidine kinase"/>
    <property type="match status" value="1"/>
</dbReference>
<evidence type="ECO:0000259" key="4">
    <source>
        <dbReference type="PROSITE" id="PS50109"/>
    </source>
</evidence>
<keyword evidence="3" id="KW-1133">Transmembrane helix</keyword>
<dbReference type="EMBL" id="JBHSMU010000016">
    <property type="protein sequence ID" value="MFC5462324.1"/>
    <property type="molecule type" value="Genomic_DNA"/>
</dbReference>
<dbReference type="InterPro" id="IPR050640">
    <property type="entry name" value="Bact_2-comp_sensor_kinase"/>
</dbReference>
<evidence type="ECO:0000256" key="2">
    <source>
        <dbReference type="SAM" id="MobiDB-lite"/>
    </source>
</evidence>
<dbReference type="Pfam" id="PF02518">
    <property type="entry name" value="HATPase_c"/>
    <property type="match status" value="1"/>
</dbReference>
<dbReference type="RefSeq" id="WP_379785815.1">
    <property type="nucleotide sequence ID" value="NZ_JBHSMU010000016.1"/>
</dbReference>
<dbReference type="EC" id="2.7.13.3" evidence="5"/>
<dbReference type="InterPro" id="IPR003594">
    <property type="entry name" value="HATPase_dom"/>
</dbReference>
<protein>
    <submittedName>
        <fullName evidence="5">Sensor histidine kinase</fullName>
        <ecNumber evidence="5">2.7.13.3</ecNumber>
    </submittedName>
</protein>
<evidence type="ECO:0000313" key="5">
    <source>
        <dbReference type="EMBL" id="MFC5462324.1"/>
    </source>
</evidence>
<dbReference type="Pfam" id="PF06580">
    <property type="entry name" value="His_kinase"/>
    <property type="match status" value="1"/>
</dbReference>
<dbReference type="Proteomes" id="UP001596050">
    <property type="component" value="Unassembled WGS sequence"/>
</dbReference>
<feature type="compositionally biased region" description="Pro residues" evidence="2">
    <location>
        <begin position="98"/>
        <end position="119"/>
    </location>
</feature>
<dbReference type="PROSITE" id="PS50109">
    <property type="entry name" value="HIS_KIN"/>
    <property type="match status" value="1"/>
</dbReference>
<dbReference type="SMART" id="SM00387">
    <property type="entry name" value="HATPase_c"/>
    <property type="match status" value="1"/>
</dbReference>
<feature type="region of interest" description="Disordered" evidence="2">
    <location>
        <begin position="81"/>
        <end position="139"/>
    </location>
</feature>
<evidence type="ECO:0000256" key="3">
    <source>
        <dbReference type="SAM" id="Phobius"/>
    </source>
</evidence>
<keyword evidence="3" id="KW-0812">Transmembrane</keyword>
<keyword evidence="5" id="KW-0418">Kinase</keyword>
<gene>
    <name evidence="5" type="ORF">ACFPN5_21175</name>
</gene>
<dbReference type="PANTHER" id="PTHR34220:SF9">
    <property type="entry name" value="SIGNAL TRANSDUCTION HISTIDINE KINASE INTERNAL REGION DOMAIN-CONTAINING PROTEIN"/>
    <property type="match status" value="1"/>
</dbReference>
<dbReference type="InterPro" id="IPR005467">
    <property type="entry name" value="His_kinase_dom"/>
</dbReference>
<reference evidence="6" key="1">
    <citation type="journal article" date="2019" name="Int. J. Syst. Evol. Microbiol.">
        <title>The Global Catalogue of Microorganisms (GCM) 10K type strain sequencing project: providing services to taxonomists for standard genome sequencing and annotation.</title>
        <authorList>
            <consortium name="The Broad Institute Genomics Platform"/>
            <consortium name="The Broad Institute Genome Sequencing Center for Infectious Disease"/>
            <person name="Wu L."/>
            <person name="Ma J."/>
        </authorList>
    </citation>
    <scope>NUCLEOTIDE SEQUENCE [LARGE SCALE GENOMIC DNA]</scope>
    <source>
        <strain evidence="6">KACC 12649</strain>
    </source>
</reference>
<comment type="caution">
    <text evidence="5">The sequence shown here is derived from an EMBL/GenBank/DDBJ whole genome shotgun (WGS) entry which is preliminary data.</text>
</comment>
<proteinExistence type="predicted"/>
<feature type="compositionally biased region" description="Low complexity" evidence="2">
    <location>
        <begin position="120"/>
        <end position="135"/>
    </location>
</feature>
<name>A0ABW0L9E5_9BURK</name>
<dbReference type="PANTHER" id="PTHR34220">
    <property type="entry name" value="SENSOR HISTIDINE KINASE YPDA"/>
    <property type="match status" value="1"/>
</dbReference>
<feature type="domain" description="Histidine kinase" evidence="4">
    <location>
        <begin position="241"/>
        <end position="425"/>
    </location>
</feature>
<evidence type="ECO:0000313" key="6">
    <source>
        <dbReference type="Proteomes" id="UP001596050"/>
    </source>
</evidence>
<keyword evidence="6" id="KW-1185">Reference proteome</keyword>
<dbReference type="InterPro" id="IPR036890">
    <property type="entry name" value="HATPase_C_sf"/>
</dbReference>
<feature type="transmembrane region" description="Helical" evidence="3">
    <location>
        <begin position="183"/>
        <end position="203"/>
    </location>
</feature>
<evidence type="ECO:0000256" key="1">
    <source>
        <dbReference type="SAM" id="Coils"/>
    </source>
</evidence>
<keyword evidence="3" id="KW-0472">Membrane</keyword>
<organism evidence="5 6">
    <name type="scientific">Massilia niabensis</name>
    <dbReference type="NCBI Taxonomy" id="544910"/>
    <lineage>
        <taxon>Bacteria</taxon>
        <taxon>Pseudomonadati</taxon>
        <taxon>Pseudomonadota</taxon>
        <taxon>Betaproteobacteria</taxon>
        <taxon>Burkholderiales</taxon>
        <taxon>Oxalobacteraceae</taxon>
        <taxon>Telluria group</taxon>
        <taxon>Massilia</taxon>
    </lineage>
</organism>